<dbReference type="EMBL" id="UINC01203281">
    <property type="protein sequence ID" value="SVE23457.1"/>
    <property type="molecule type" value="Genomic_DNA"/>
</dbReference>
<protein>
    <submittedName>
        <fullName evidence="1">Uncharacterized protein</fullName>
    </submittedName>
</protein>
<evidence type="ECO:0000313" key="1">
    <source>
        <dbReference type="EMBL" id="SVE23457.1"/>
    </source>
</evidence>
<sequence>MAESTLEVFGAIPVPRMTNGFAIETLDHGFAS</sequence>
<accession>A0A383BTK8</accession>
<proteinExistence type="predicted"/>
<reference evidence="1" key="1">
    <citation type="submission" date="2018-05" db="EMBL/GenBank/DDBJ databases">
        <authorList>
            <person name="Lanie J.A."/>
            <person name="Ng W.-L."/>
            <person name="Kazmierczak K.M."/>
            <person name="Andrzejewski T.M."/>
            <person name="Davidsen T.M."/>
            <person name="Wayne K.J."/>
            <person name="Tettelin H."/>
            <person name="Glass J.I."/>
            <person name="Rusch D."/>
            <person name="Podicherti R."/>
            <person name="Tsui H.-C.T."/>
            <person name="Winkler M.E."/>
        </authorList>
    </citation>
    <scope>NUCLEOTIDE SEQUENCE</scope>
</reference>
<gene>
    <name evidence="1" type="ORF">METZ01_LOCUS476311</name>
</gene>
<organism evidence="1">
    <name type="scientific">marine metagenome</name>
    <dbReference type="NCBI Taxonomy" id="408172"/>
    <lineage>
        <taxon>unclassified sequences</taxon>
        <taxon>metagenomes</taxon>
        <taxon>ecological metagenomes</taxon>
    </lineage>
</organism>
<name>A0A383BTK8_9ZZZZ</name>
<dbReference type="AlphaFoldDB" id="A0A383BTK8"/>